<dbReference type="InterPro" id="IPR036097">
    <property type="entry name" value="HisK_dim/P_sf"/>
</dbReference>
<dbReference type="InterPro" id="IPR013656">
    <property type="entry name" value="PAS_4"/>
</dbReference>
<dbReference type="OrthoDB" id="1931120at2"/>
<accession>A0A1M7AKK9</accession>
<gene>
    <name evidence="8" type="ORF">SAMN05216288_1918</name>
</gene>
<dbReference type="PROSITE" id="PS50109">
    <property type="entry name" value="HIS_KIN"/>
    <property type="match status" value="1"/>
</dbReference>
<evidence type="ECO:0000313" key="8">
    <source>
        <dbReference type="EMBL" id="SHL43036.1"/>
    </source>
</evidence>
<dbReference type="NCBIfam" id="TIGR00229">
    <property type="entry name" value="sensory_box"/>
    <property type="match status" value="2"/>
</dbReference>
<dbReference type="STRING" id="1220495.SAMN05216288_1918"/>
<dbReference type="InterPro" id="IPR013655">
    <property type="entry name" value="PAS_fold_3"/>
</dbReference>
<dbReference type="InterPro" id="IPR004358">
    <property type="entry name" value="Sig_transdc_His_kin-like_C"/>
</dbReference>
<evidence type="ECO:0000259" key="6">
    <source>
        <dbReference type="PROSITE" id="PS50112"/>
    </source>
</evidence>
<dbReference type="InterPro" id="IPR000700">
    <property type="entry name" value="PAS-assoc_C"/>
</dbReference>
<evidence type="ECO:0000256" key="1">
    <source>
        <dbReference type="ARBA" id="ARBA00000085"/>
    </source>
</evidence>
<organism evidence="8 9">
    <name type="scientific">Phytopseudomonas punonensis</name>
    <dbReference type="NCBI Taxonomy" id="1220495"/>
    <lineage>
        <taxon>Bacteria</taxon>
        <taxon>Pseudomonadati</taxon>
        <taxon>Pseudomonadota</taxon>
        <taxon>Gammaproteobacteria</taxon>
        <taxon>Pseudomonadales</taxon>
        <taxon>Pseudomonadaceae</taxon>
        <taxon>Phytopseudomonas</taxon>
    </lineage>
</organism>
<keyword evidence="4" id="KW-0808">Transferase</keyword>
<dbReference type="InterPro" id="IPR035965">
    <property type="entry name" value="PAS-like_dom_sf"/>
</dbReference>
<keyword evidence="3" id="KW-0597">Phosphoprotein</keyword>
<dbReference type="PANTHER" id="PTHR43065:SF42">
    <property type="entry name" value="TWO-COMPONENT SENSOR PPRA"/>
    <property type="match status" value="1"/>
</dbReference>
<name>A0A1M7AKK9_9GAMM</name>
<proteinExistence type="predicted"/>
<evidence type="ECO:0000259" key="7">
    <source>
        <dbReference type="PROSITE" id="PS50113"/>
    </source>
</evidence>
<feature type="domain" description="Histidine kinase" evidence="5">
    <location>
        <begin position="690"/>
        <end position="909"/>
    </location>
</feature>
<dbReference type="Pfam" id="PF08448">
    <property type="entry name" value="PAS_4"/>
    <property type="match status" value="1"/>
</dbReference>
<dbReference type="PANTHER" id="PTHR43065">
    <property type="entry name" value="SENSOR HISTIDINE KINASE"/>
    <property type="match status" value="1"/>
</dbReference>
<dbReference type="Pfam" id="PF08447">
    <property type="entry name" value="PAS_3"/>
    <property type="match status" value="1"/>
</dbReference>
<dbReference type="SMART" id="SM00388">
    <property type="entry name" value="HisKA"/>
    <property type="match status" value="1"/>
</dbReference>
<dbReference type="InterPro" id="IPR000014">
    <property type="entry name" value="PAS"/>
</dbReference>
<dbReference type="Gene3D" id="1.10.287.130">
    <property type="match status" value="1"/>
</dbReference>
<dbReference type="PROSITE" id="PS50113">
    <property type="entry name" value="PAC"/>
    <property type="match status" value="1"/>
</dbReference>
<dbReference type="InterPro" id="IPR001610">
    <property type="entry name" value="PAC"/>
</dbReference>
<dbReference type="InterPro" id="IPR003661">
    <property type="entry name" value="HisK_dim/P_dom"/>
</dbReference>
<sequence length="910" mass="101668">MQVFKDWFKRGDDTHSPLDAGLLSPAPVSISANSPCLNLSIDALGRVFEVSGSLSDRLPIAVSQVLPLEQLLHGQSRYLVTDLAAFVQQMLDLSFVTRDGGILHTRGWLKAEIQGWSLQAFEVGDFLARLHACEQRLQVFSQISVVAQSVRGTERVELPRHIHDWLGAMAQPLRLACAALALPDAQRGGWQVVGHYRDALTPVFWDDGQHLPRELQHYAGDQPVQWLRGDAGAAEWHAADSVWLVPYADHQGIRAWLLCSPYIAHQSMPELNTRDWLDLFAHVAAPLLQRLDEQTRRVHGERVDILQNLLGTGWWEYVPRSGAFLLAPCLMQRFAFAQGSAVTLADWLELLSPADRDEFRIRLGDAELSGRAFEQVVRLRDADNALCWFRIHTRVLNANGQRRIVGAVLDINDMKLKEVEADAATARLKSLVASAPALIYVHRYDDGVFVPVFCSDSSSALLGWTLEDFVQRGMADFIHPDDRDIYFSHTRALLSQGAASCRYRLIDREGRYHWLQDEAKLLRDERGIPIEAVGLCLDVTDAALAAERVRESEERYRILVEDSPAIICRYRPDLTLVYANRPLAQYLGIRQESLPGTSLATYLSAQELTQFRERHRRLTPEEPVGTALVRMDLPGREHIWWVLSERGVFDERGKLLEVQAVGRDDTELQKARQMLNQSAKMAVLGEMATGLAHEINQPLNVMRIALTNTLKGVENGSANTEYLKNKLGRIEQQITRAAKIINHMRIFGRRSEVEDDLFSPDDAIEGAVTLIREGELVRDIDLTLQLCGTPQVRGHADQLEQVIINLLVNAKDALLSARDKHPELEPSILLRSDCEGDKVIVHVQDNAGGIDPLLLDRVFDPFFTTKPVGKGTGLGLSVSYGLVNQMGGKLSVSNQDGGACFRIELPVVAG</sequence>
<dbReference type="EC" id="2.7.13.3" evidence="2"/>
<dbReference type="PRINTS" id="PR00344">
    <property type="entry name" value="BCTRLSENSOR"/>
</dbReference>
<dbReference type="Pfam" id="PF00512">
    <property type="entry name" value="HisKA"/>
    <property type="match status" value="1"/>
</dbReference>
<reference evidence="9" key="1">
    <citation type="submission" date="2016-11" db="EMBL/GenBank/DDBJ databases">
        <authorList>
            <person name="Varghese N."/>
            <person name="Submissions S."/>
        </authorList>
    </citation>
    <scope>NUCLEOTIDE SEQUENCE [LARGE SCALE GENOMIC DNA]</scope>
    <source>
        <strain evidence="9">CECT 8089</strain>
    </source>
</reference>
<feature type="domain" description="PAC" evidence="7">
    <location>
        <begin position="499"/>
        <end position="551"/>
    </location>
</feature>
<feature type="domain" description="PAS" evidence="6">
    <location>
        <begin position="424"/>
        <end position="497"/>
    </location>
</feature>
<dbReference type="CDD" id="cd00082">
    <property type="entry name" value="HisKA"/>
    <property type="match status" value="1"/>
</dbReference>
<dbReference type="Pfam" id="PF02518">
    <property type="entry name" value="HATPase_c"/>
    <property type="match status" value="1"/>
</dbReference>
<dbReference type="CDD" id="cd00130">
    <property type="entry name" value="PAS"/>
    <property type="match status" value="3"/>
</dbReference>
<dbReference type="Proteomes" id="UP000184305">
    <property type="component" value="Unassembled WGS sequence"/>
</dbReference>
<keyword evidence="4" id="KW-0418">Kinase</keyword>
<dbReference type="SMART" id="SM00091">
    <property type="entry name" value="PAS"/>
    <property type="match status" value="2"/>
</dbReference>
<dbReference type="InterPro" id="IPR005467">
    <property type="entry name" value="His_kinase_dom"/>
</dbReference>
<keyword evidence="9" id="KW-1185">Reference proteome</keyword>
<evidence type="ECO:0000256" key="2">
    <source>
        <dbReference type="ARBA" id="ARBA00012438"/>
    </source>
</evidence>
<dbReference type="PROSITE" id="PS50112">
    <property type="entry name" value="PAS"/>
    <property type="match status" value="2"/>
</dbReference>
<dbReference type="SUPFAM" id="SSF55874">
    <property type="entry name" value="ATPase domain of HSP90 chaperone/DNA topoisomerase II/histidine kinase"/>
    <property type="match status" value="1"/>
</dbReference>
<dbReference type="RefSeq" id="WP_083593334.1">
    <property type="nucleotide sequence ID" value="NZ_FRBQ01000001.1"/>
</dbReference>
<dbReference type="SMART" id="SM00387">
    <property type="entry name" value="HATPase_c"/>
    <property type="match status" value="1"/>
</dbReference>
<dbReference type="InterPro" id="IPR036890">
    <property type="entry name" value="HATPase_C_sf"/>
</dbReference>
<dbReference type="AlphaFoldDB" id="A0A1M7AKK9"/>
<dbReference type="EMBL" id="FRBQ01000001">
    <property type="protein sequence ID" value="SHL43036.1"/>
    <property type="molecule type" value="Genomic_DNA"/>
</dbReference>
<comment type="catalytic activity">
    <reaction evidence="1">
        <text>ATP + protein L-histidine = ADP + protein N-phospho-L-histidine.</text>
        <dbReference type="EC" id="2.7.13.3"/>
    </reaction>
</comment>
<dbReference type="InterPro" id="IPR003594">
    <property type="entry name" value="HATPase_dom"/>
</dbReference>
<dbReference type="GO" id="GO:0000155">
    <property type="term" value="F:phosphorelay sensor kinase activity"/>
    <property type="evidence" value="ECO:0007669"/>
    <property type="project" value="InterPro"/>
</dbReference>
<dbReference type="SMART" id="SM00086">
    <property type="entry name" value="PAC"/>
    <property type="match status" value="3"/>
</dbReference>
<evidence type="ECO:0000256" key="3">
    <source>
        <dbReference type="ARBA" id="ARBA00022553"/>
    </source>
</evidence>
<evidence type="ECO:0000259" key="5">
    <source>
        <dbReference type="PROSITE" id="PS50109"/>
    </source>
</evidence>
<feature type="domain" description="PAS" evidence="6">
    <location>
        <begin position="552"/>
        <end position="622"/>
    </location>
</feature>
<dbReference type="SUPFAM" id="SSF47384">
    <property type="entry name" value="Homodimeric domain of signal transducing histidine kinase"/>
    <property type="match status" value="1"/>
</dbReference>
<protein>
    <recommendedName>
        <fullName evidence="2">histidine kinase</fullName>
        <ecNumber evidence="2">2.7.13.3</ecNumber>
    </recommendedName>
</protein>
<dbReference type="Gene3D" id="3.30.450.20">
    <property type="entry name" value="PAS domain"/>
    <property type="match status" value="3"/>
</dbReference>
<dbReference type="Gene3D" id="3.30.565.10">
    <property type="entry name" value="Histidine kinase-like ATPase, C-terminal domain"/>
    <property type="match status" value="1"/>
</dbReference>
<dbReference type="SUPFAM" id="SSF55785">
    <property type="entry name" value="PYP-like sensor domain (PAS domain)"/>
    <property type="match status" value="3"/>
</dbReference>
<evidence type="ECO:0000313" key="9">
    <source>
        <dbReference type="Proteomes" id="UP000184305"/>
    </source>
</evidence>
<evidence type="ECO:0000256" key="4">
    <source>
        <dbReference type="ARBA" id="ARBA00022777"/>
    </source>
</evidence>